<evidence type="ECO:0000313" key="2">
    <source>
        <dbReference type="Proteomes" id="UP000028582"/>
    </source>
</evidence>
<sequence>MQLLDVMFPPPLLATGRYERLPVRQSVSFGFQGQLLLIAD</sequence>
<organism evidence="1 2">
    <name type="scientific">Phytophthora nicotianae P1976</name>
    <dbReference type="NCBI Taxonomy" id="1317066"/>
    <lineage>
        <taxon>Eukaryota</taxon>
        <taxon>Sar</taxon>
        <taxon>Stramenopiles</taxon>
        <taxon>Oomycota</taxon>
        <taxon>Peronosporomycetes</taxon>
        <taxon>Peronosporales</taxon>
        <taxon>Peronosporaceae</taxon>
        <taxon>Phytophthora</taxon>
    </lineage>
</organism>
<reference evidence="1 2" key="1">
    <citation type="submission" date="2013-11" db="EMBL/GenBank/DDBJ databases">
        <title>The Genome Sequence of Phytophthora parasitica P1976.</title>
        <authorList>
            <consortium name="The Broad Institute Genomics Platform"/>
            <person name="Russ C."/>
            <person name="Tyler B."/>
            <person name="Panabieres F."/>
            <person name="Shan W."/>
            <person name="Tripathy S."/>
            <person name="Grunwald N."/>
            <person name="Machado M."/>
            <person name="Johnson C.S."/>
            <person name="Walker B."/>
            <person name="Young S."/>
            <person name="Zeng Q."/>
            <person name="Gargeya S."/>
            <person name="Fitzgerald M."/>
            <person name="Haas B."/>
            <person name="Abouelleil A."/>
            <person name="Allen A.W."/>
            <person name="Alvarado L."/>
            <person name="Arachchi H.M."/>
            <person name="Berlin A.M."/>
            <person name="Chapman S.B."/>
            <person name="Gainer-Dewar J."/>
            <person name="Goldberg J."/>
            <person name="Griggs A."/>
            <person name="Gujja S."/>
            <person name="Hansen M."/>
            <person name="Howarth C."/>
            <person name="Imamovic A."/>
            <person name="Ireland A."/>
            <person name="Larimer J."/>
            <person name="McCowan C."/>
            <person name="Murphy C."/>
            <person name="Pearson M."/>
            <person name="Poon T.W."/>
            <person name="Priest M."/>
            <person name="Roberts A."/>
            <person name="Saif S."/>
            <person name="Shea T."/>
            <person name="Sisk P."/>
            <person name="Sykes S."/>
            <person name="Wortman J."/>
            <person name="Nusbaum C."/>
            <person name="Birren B."/>
        </authorList>
    </citation>
    <scope>NUCLEOTIDE SEQUENCE [LARGE SCALE GENOMIC DNA]</scope>
    <source>
        <strain evidence="1 2">P1976</strain>
    </source>
</reference>
<dbReference type="AlphaFoldDB" id="A0A080ZUR4"/>
<gene>
    <name evidence="1" type="ORF">F444_13135</name>
</gene>
<dbReference type="Proteomes" id="UP000028582">
    <property type="component" value="Unassembled WGS sequence"/>
</dbReference>
<accession>A0A080ZUR4</accession>
<evidence type="ECO:0000313" key="1">
    <source>
        <dbReference type="EMBL" id="ETO70375.1"/>
    </source>
</evidence>
<dbReference type="EMBL" id="ANJA01002349">
    <property type="protein sequence ID" value="ETO70375.1"/>
    <property type="molecule type" value="Genomic_DNA"/>
</dbReference>
<name>A0A080ZUR4_PHYNI</name>
<protein>
    <submittedName>
        <fullName evidence="1">Uncharacterized protein</fullName>
    </submittedName>
</protein>
<proteinExistence type="predicted"/>
<comment type="caution">
    <text evidence="1">The sequence shown here is derived from an EMBL/GenBank/DDBJ whole genome shotgun (WGS) entry which is preliminary data.</text>
</comment>